<evidence type="ECO:0000313" key="4">
    <source>
        <dbReference type="Proteomes" id="UP001303222"/>
    </source>
</evidence>
<feature type="transmembrane region" description="Helical" evidence="2">
    <location>
        <begin position="156"/>
        <end position="175"/>
    </location>
</feature>
<gene>
    <name evidence="3" type="ORF">QBC32DRAFT_318220</name>
</gene>
<reference evidence="3" key="1">
    <citation type="journal article" date="2023" name="Mol. Phylogenet. Evol.">
        <title>Genome-scale phylogeny and comparative genomics of the fungal order Sordariales.</title>
        <authorList>
            <person name="Hensen N."/>
            <person name="Bonometti L."/>
            <person name="Westerberg I."/>
            <person name="Brannstrom I.O."/>
            <person name="Guillou S."/>
            <person name="Cros-Aarteil S."/>
            <person name="Calhoun S."/>
            <person name="Haridas S."/>
            <person name="Kuo A."/>
            <person name="Mondo S."/>
            <person name="Pangilinan J."/>
            <person name="Riley R."/>
            <person name="LaButti K."/>
            <person name="Andreopoulos B."/>
            <person name="Lipzen A."/>
            <person name="Chen C."/>
            <person name="Yan M."/>
            <person name="Daum C."/>
            <person name="Ng V."/>
            <person name="Clum A."/>
            <person name="Steindorff A."/>
            <person name="Ohm R.A."/>
            <person name="Martin F."/>
            <person name="Silar P."/>
            <person name="Natvig D.O."/>
            <person name="Lalanne C."/>
            <person name="Gautier V."/>
            <person name="Ament-Velasquez S.L."/>
            <person name="Kruys A."/>
            <person name="Hutchinson M.I."/>
            <person name="Powell A.J."/>
            <person name="Barry K."/>
            <person name="Miller A.N."/>
            <person name="Grigoriev I.V."/>
            <person name="Debuchy R."/>
            <person name="Gladieux P."/>
            <person name="Hiltunen Thoren M."/>
            <person name="Johannesson H."/>
        </authorList>
    </citation>
    <scope>NUCLEOTIDE SEQUENCE</scope>
    <source>
        <strain evidence="3">CBS 626.80</strain>
    </source>
</reference>
<dbReference type="PANTHER" id="PTHR42024:SF1">
    <property type="entry name" value="AMINO ACID PERMEASE_ SLC12A DOMAIN-CONTAINING PROTEIN"/>
    <property type="match status" value="1"/>
</dbReference>
<dbReference type="AlphaFoldDB" id="A0AAN6SBZ5"/>
<keyword evidence="2" id="KW-1133">Transmembrane helix</keyword>
<comment type="caution">
    <text evidence="3">The sequence shown here is derived from an EMBL/GenBank/DDBJ whole genome shotgun (WGS) entry which is preliminary data.</text>
</comment>
<protein>
    <submittedName>
        <fullName evidence="3">Uncharacterized protein</fullName>
    </submittedName>
</protein>
<dbReference type="EMBL" id="MU859289">
    <property type="protein sequence ID" value="KAK3948034.1"/>
    <property type="molecule type" value="Genomic_DNA"/>
</dbReference>
<feature type="transmembrane region" description="Helical" evidence="2">
    <location>
        <begin position="318"/>
        <end position="337"/>
    </location>
</feature>
<keyword evidence="2" id="KW-0812">Transmembrane</keyword>
<keyword evidence="2" id="KW-0472">Membrane</keyword>
<evidence type="ECO:0000313" key="3">
    <source>
        <dbReference type="EMBL" id="KAK3948034.1"/>
    </source>
</evidence>
<feature type="transmembrane region" description="Helical" evidence="2">
    <location>
        <begin position="236"/>
        <end position="254"/>
    </location>
</feature>
<reference evidence="3" key="2">
    <citation type="submission" date="2023-06" db="EMBL/GenBank/DDBJ databases">
        <authorList>
            <consortium name="Lawrence Berkeley National Laboratory"/>
            <person name="Mondo S.J."/>
            <person name="Hensen N."/>
            <person name="Bonometti L."/>
            <person name="Westerberg I."/>
            <person name="Brannstrom I.O."/>
            <person name="Guillou S."/>
            <person name="Cros-Aarteil S."/>
            <person name="Calhoun S."/>
            <person name="Haridas S."/>
            <person name="Kuo A."/>
            <person name="Pangilinan J."/>
            <person name="Riley R."/>
            <person name="Labutti K."/>
            <person name="Andreopoulos B."/>
            <person name="Lipzen A."/>
            <person name="Chen C."/>
            <person name="Yanf M."/>
            <person name="Daum C."/>
            <person name="Ng V."/>
            <person name="Clum A."/>
            <person name="Steindorff A."/>
            <person name="Ohm R."/>
            <person name="Martin F."/>
            <person name="Silar P."/>
            <person name="Natvig D."/>
            <person name="Lalanne C."/>
            <person name="Gautier V."/>
            <person name="Ament-Velasquez S.L."/>
            <person name="Kruys A."/>
            <person name="Hutchinson M.I."/>
            <person name="Powell A.J."/>
            <person name="Barry K."/>
            <person name="Miller A.N."/>
            <person name="Grigoriev I.V."/>
            <person name="Debuchy R."/>
            <person name="Gladieux P."/>
            <person name="Thoren M.H."/>
            <person name="Johannesson H."/>
        </authorList>
    </citation>
    <scope>NUCLEOTIDE SEQUENCE</scope>
    <source>
        <strain evidence="3">CBS 626.80</strain>
    </source>
</reference>
<feature type="region of interest" description="Disordered" evidence="1">
    <location>
        <begin position="384"/>
        <end position="404"/>
    </location>
</feature>
<keyword evidence="4" id="KW-1185">Reference proteome</keyword>
<dbReference type="Proteomes" id="UP001303222">
    <property type="component" value="Unassembled WGS sequence"/>
</dbReference>
<feature type="transmembrane region" description="Helical" evidence="2">
    <location>
        <begin position="343"/>
        <end position="367"/>
    </location>
</feature>
<feature type="region of interest" description="Disordered" evidence="1">
    <location>
        <begin position="1"/>
        <end position="73"/>
    </location>
</feature>
<feature type="compositionally biased region" description="Polar residues" evidence="1">
    <location>
        <begin position="55"/>
        <end position="73"/>
    </location>
</feature>
<proteinExistence type="predicted"/>
<organism evidence="3 4">
    <name type="scientific">Pseudoneurospora amorphoporcata</name>
    <dbReference type="NCBI Taxonomy" id="241081"/>
    <lineage>
        <taxon>Eukaryota</taxon>
        <taxon>Fungi</taxon>
        <taxon>Dikarya</taxon>
        <taxon>Ascomycota</taxon>
        <taxon>Pezizomycotina</taxon>
        <taxon>Sordariomycetes</taxon>
        <taxon>Sordariomycetidae</taxon>
        <taxon>Sordariales</taxon>
        <taxon>Sordariaceae</taxon>
        <taxon>Pseudoneurospora</taxon>
    </lineage>
</organism>
<feature type="transmembrane region" description="Helical" evidence="2">
    <location>
        <begin position="122"/>
        <end position="144"/>
    </location>
</feature>
<name>A0AAN6SBZ5_9PEZI</name>
<dbReference type="PANTHER" id="PTHR42024">
    <property type="entry name" value="AMINO ACID PERMEASE_ SLC12A DOMAIN-CONTAINING PROTEIN"/>
    <property type="match status" value="1"/>
</dbReference>
<evidence type="ECO:0000256" key="2">
    <source>
        <dbReference type="SAM" id="Phobius"/>
    </source>
</evidence>
<sequence length="404" mass="45227">MADSASSYELERKEDMPSASPSSGQLEGETLETTRRHGHRHHNGPTTNGLAPPGQHTQPHSSASSATAVNVQPPQSCHPVWQFLENWLIPASTGNHPDDTVPTLDDTPGLPRLRYNLMDYKWKLIIVSSLLVMESSILPIALFYGLWYGTDLRHGIVFAIITAFFGLVTGIEFGLRSLKLMLPRDEYRPLNQDPVKDRWKFDFTHVTLSFGYTYMTGILIGASIPHEPIVKPLAMPVPLFFIQMGLQLLWAGWANKKHKKAPCRISSVPKGGRVPPLVFTIVEDIVAVDGAGGKEYRRAINARYEVSKRFREMIARQNWFWGVGALVDGVATMIVIWTVPQEVAYGVAWASPLIFSAIWTVITVSWVRRDLRREKAEWRANAEPRLSTAGTAAQQEMQEHHSAV</sequence>
<feature type="transmembrane region" description="Helical" evidence="2">
    <location>
        <begin position="206"/>
        <end position="224"/>
    </location>
</feature>
<accession>A0AAN6SBZ5</accession>
<evidence type="ECO:0000256" key="1">
    <source>
        <dbReference type="SAM" id="MobiDB-lite"/>
    </source>
</evidence>